<comment type="function">
    <text evidence="15">Converts heme B (protoheme IX) to heme O by substitution of the vinyl group on carbon 2 of heme B porphyrin ring with a hydroxyethyl farnesyl side group.</text>
</comment>
<evidence type="ECO:0000256" key="4">
    <source>
        <dbReference type="ARBA" id="ARBA00022475"/>
    </source>
</evidence>
<dbReference type="CDD" id="cd13957">
    <property type="entry name" value="PT_UbiA_Cox10"/>
    <property type="match status" value="1"/>
</dbReference>
<evidence type="ECO:0000256" key="11">
    <source>
        <dbReference type="ARBA" id="ARBA00030253"/>
    </source>
</evidence>
<feature type="transmembrane region" description="Helical" evidence="15">
    <location>
        <begin position="149"/>
        <end position="167"/>
    </location>
</feature>
<evidence type="ECO:0000256" key="3">
    <source>
        <dbReference type="ARBA" id="ARBA00012292"/>
    </source>
</evidence>
<evidence type="ECO:0000313" key="17">
    <source>
        <dbReference type="Proteomes" id="UP001163336"/>
    </source>
</evidence>
<comment type="catalytic activity">
    <reaction evidence="14 15">
        <text>heme b + (2E,6E)-farnesyl diphosphate + H2O = Fe(II)-heme o + diphosphate</text>
        <dbReference type="Rhea" id="RHEA:28070"/>
        <dbReference type="ChEBI" id="CHEBI:15377"/>
        <dbReference type="ChEBI" id="CHEBI:33019"/>
        <dbReference type="ChEBI" id="CHEBI:60344"/>
        <dbReference type="ChEBI" id="CHEBI:60530"/>
        <dbReference type="ChEBI" id="CHEBI:175763"/>
        <dbReference type="EC" id="2.5.1.141"/>
    </reaction>
</comment>
<evidence type="ECO:0000256" key="10">
    <source>
        <dbReference type="ARBA" id="ARBA00023136"/>
    </source>
</evidence>
<feature type="transmembrane region" description="Helical" evidence="15">
    <location>
        <begin position="263"/>
        <end position="283"/>
    </location>
</feature>
<dbReference type="Pfam" id="PF01040">
    <property type="entry name" value="UbiA"/>
    <property type="match status" value="1"/>
</dbReference>
<feature type="transmembrane region" description="Helical" evidence="15">
    <location>
        <begin position="174"/>
        <end position="195"/>
    </location>
</feature>
<dbReference type="NCBIfam" id="NF003349">
    <property type="entry name" value="PRK04375.1-2"/>
    <property type="match status" value="1"/>
</dbReference>
<feature type="transmembrane region" description="Helical" evidence="15">
    <location>
        <begin position="234"/>
        <end position="257"/>
    </location>
</feature>
<feature type="transmembrane region" description="Helical" evidence="15">
    <location>
        <begin position="53"/>
        <end position="69"/>
    </location>
</feature>
<evidence type="ECO:0000256" key="1">
    <source>
        <dbReference type="ARBA" id="ARBA00004651"/>
    </source>
</evidence>
<evidence type="ECO:0000256" key="6">
    <source>
        <dbReference type="ARBA" id="ARBA00022679"/>
    </source>
</evidence>
<feature type="transmembrane region" description="Helical" evidence="15">
    <location>
        <begin position="201"/>
        <end position="222"/>
    </location>
</feature>
<keyword evidence="10 15" id="KW-0472">Membrane</keyword>
<dbReference type="InterPro" id="IPR006369">
    <property type="entry name" value="Protohaem_IX_farnesylTrfase"/>
</dbReference>
<evidence type="ECO:0000256" key="15">
    <source>
        <dbReference type="HAMAP-Rule" id="MF_00154"/>
    </source>
</evidence>
<feature type="transmembrane region" description="Helical" evidence="15">
    <location>
        <begin position="120"/>
        <end position="143"/>
    </location>
</feature>
<dbReference type="PANTHER" id="PTHR43448">
    <property type="entry name" value="PROTOHEME IX FARNESYLTRANSFERASE, MITOCHONDRIAL"/>
    <property type="match status" value="1"/>
</dbReference>
<comment type="subcellular location">
    <subcellularLocation>
        <location evidence="1 15">Cell membrane</location>
        <topology evidence="1 15">Multi-pass membrane protein</topology>
    </subcellularLocation>
</comment>
<dbReference type="EMBL" id="AP026966">
    <property type="protein sequence ID" value="BDT57692.1"/>
    <property type="molecule type" value="Genomic_DNA"/>
</dbReference>
<keyword evidence="4 15" id="KW-1003">Cell membrane</keyword>
<dbReference type="Proteomes" id="UP001163336">
    <property type="component" value="Chromosome"/>
</dbReference>
<gene>
    <name evidence="15 16" type="primary">ctaB</name>
    <name evidence="16" type="ORF">MasN3_11860</name>
</gene>
<comment type="similarity">
    <text evidence="15">Belongs to the UbiA prenyltransferase family. Protoheme IX farnesyltransferase subfamily.</text>
</comment>
<dbReference type="InterPro" id="IPR030470">
    <property type="entry name" value="UbiA_prenylTrfase_CS"/>
</dbReference>
<dbReference type="PANTHER" id="PTHR43448:SF7">
    <property type="entry name" value="4-HYDROXYBENZOATE SOLANESYLTRANSFERASE"/>
    <property type="match status" value="1"/>
</dbReference>
<accession>A0ABN6T6D1</accession>
<proteinExistence type="inferred from homology"/>
<keyword evidence="8 15" id="KW-1133">Transmembrane helix</keyword>
<evidence type="ECO:0000256" key="13">
    <source>
        <dbReference type="ARBA" id="ARBA00042475"/>
    </source>
</evidence>
<protein>
    <recommendedName>
        <fullName evidence="12 15">Protoheme IX farnesyltransferase</fullName>
        <ecNumber evidence="3 15">2.5.1.141</ecNumber>
    </recommendedName>
    <alternativeName>
        <fullName evidence="13 15">Heme B farnesyltransferase</fullName>
    </alternativeName>
    <alternativeName>
        <fullName evidence="11 15">Heme O synthase</fullName>
    </alternativeName>
</protein>
<comment type="pathway">
    <text evidence="2 15">Porphyrin-containing compound metabolism; heme O biosynthesis; heme O from protoheme: step 1/1.</text>
</comment>
<sequence length="325" mass="35771">MRLDEGRDLAGATATAALPRFEPSRPPSMTTQTALHRPPNRVSQYWALTKPRVTQLAVFCAVIGMFLATDGFPGWQVLVAGTAGIWLLAGAAFAVNCLVEAEIDARMARTARRATAMGELTSTQTIIFSTIIGGLGMGVLYFLVNPLTMWLTFVTFVGYAFIYTMLLKPATPQNIVIGGLSGAMPPALGWAAVANEVPMEAWLLVLIIFVWTPPHFWVLAMYRREDYARSGLPMLPITHGMAYTGLQVWLYTIALAATTLMPFAVGMSGLIYLAAAVVLNAIFLRHSWRVHKHYSDMAARNAFTWSIVYLSLLFAALLVDHYFKF</sequence>
<comment type="miscellaneous">
    <text evidence="15">Carbon 2 of the heme B porphyrin ring is defined according to the Fischer nomenclature.</text>
</comment>
<evidence type="ECO:0000256" key="2">
    <source>
        <dbReference type="ARBA" id="ARBA00004919"/>
    </source>
</evidence>
<keyword evidence="17" id="KW-1185">Reference proteome</keyword>
<dbReference type="InterPro" id="IPR000537">
    <property type="entry name" value="UbiA_prenyltransferase"/>
</dbReference>
<dbReference type="NCBIfam" id="TIGR01473">
    <property type="entry name" value="cyoE_ctaB"/>
    <property type="match status" value="1"/>
</dbReference>
<dbReference type="HAMAP" id="MF_00154">
    <property type="entry name" value="CyoE_CtaB"/>
    <property type="match status" value="1"/>
</dbReference>
<dbReference type="Gene3D" id="1.10.357.140">
    <property type="entry name" value="UbiA prenyltransferase"/>
    <property type="match status" value="1"/>
</dbReference>
<evidence type="ECO:0000256" key="7">
    <source>
        <dbReference type="ARBA" id="ARBA00022692"/>
    </source>
</evidence>
<evidence type="ECO:0000256" key="12">
    <source>
        <dbReference type="ARBA" id="ARBA00040810"/>
    </source>
</evidence>
<feature type="transmembrane region" description="Helical" evidence="15">
    <location>
        <begin position="75"/>
        <end position="99"/>
    </location>
</feature>
<evidence type="ECO:0000256" key="14">
    <source>
        <dbReference type="ARBA" id="ARBA00047690"/>
    </source>
</evidence>
<evidence type="ECO:0000256" key="8">
    <source>
        <dbReference type="ARBA" id="ARBA00022989"/>
    </source>
</evidence>
<organism evidence="16 17">
    <name type="scientific">Massilia varians</name>
    <dbReference type="NCBI Taxonomy" id="457921"/>
    <lineage>
        <taxon>Bacteria</taxon>
        <taxon>Pseudomonadati</taxon>
        <taxon>Pseudomonadota</taxon>
        <taxon>Betaproteobacteria</taxon>
        <taxon>Burkholderiales</taxon>
        <taxon>Oxalobacteraceae</taxon>
        <taxon>Telluria group</taxon>
        <taxon>Massilia</taxon>
    </lineage>
</organism>
<evidence type="ECO:0000256" key="5">
    <source>
        <dbReference type="ARBA" id="ARBA00022519"/>
    </source>
</evidence>
<name>A0ABN6T6D1_9BURK</name>
<dbReference type="InterPro" id="IPR044878">
    <property type="entry name" value="UbiA_sf"/>
</dbReference>
<keyword evidence="5" id="KW-0997">Cell inner membrane</keyword>
<keyword evidence="7 15" id="KW-0812">Transmembrane</keyword>
<evidence type="ECO:0000256" key="9">
    <source>
        <dbReference type="ARBA" id="ARBA00023133"/>
    </source>
</evidence>
<keyword evidence="9 15" id="KW-0350">Heme biosynthesis</keyword>
<dbReference type="EC" id="2.5.1.141" evidence="3 15"/>
<dbReference type="PROSITE" id="PS00943">
    <property type="entry name" value="UBIA"/>
    <property type="match status" value="1"/>
</dbReference>
<keyword evidence="6 15" id="KW-0808">Transferase</keyword>
<feature type="transmembrane region" description="Helical" evidence="15">
    <location>
        <begin position="303"/>
        <end position="323"/>
    </location>
</feature>
<reference evidence="16" key="1">
    <citation type="submission" date="2022-11" db="EMBL/GenBank/DDBJ databases">
        <title>Isolation and characterization of PLA-degrading bacterium Massilia sp. from Antarctic soil.</title>
        <authorList>
            <person name="Sato K."/>
            <person name="Gomez-Fuentes C."/>
            <person name="Ahmad S.A."/>
            <person name="Zulkharnain A."/>
        </authorList>
    </citation>
    <scope>NUCLEOTIDE SEQUENCE</scope>
    <source>
        <strain evidence="16">N-3</strain>
    </source>
</reference>
<evidence type="ECO:0000313" key="16">
    <source>
        <dbReference type="EMBL" id="BDT57692.1"/>
    </source>
</evidence>